<protein>
    <submittedName>
        <fullName evidence="6">Uncharacterized protein</fullName>
    </submittedName>
</protein>
<evidence type="ECO:0000256" key="4">
    <source>
        <dbReference type="ARBA" id="ARBA00023157"/>
    </source>
</evidence>
<comment type="similarity">
    <text evidence="1">Belongs to the plant rapid alkalinization factor (RALF) family.</text>
</comment>
<keyword evidence="3 5" id="KW-0732">Signal</keyword>
<feature type="signal peptide" evidence="5">
    <location>
        <begin position="1"/>
        <end position="28"/>
    </location>
</feature>
<sequence>MGRCEMQGWKLLIFAVLSVTLLTGLAQASFDVGSETLVPQRRSLIDGNAETEITRRILAGSGGYYIGYGALTANRVPCPAGSGRSYYTANCQSASGPVRPYQRTCSTASRCARDG</sequence>
<feature type="chain" id="PRO_5044741976" evidence="5">
    <location>
        <begin position="29"/>
        <end position="115"/>
    </location>
</feature>
<keyword evidence="2" id="KW-0372">Hormone</keyword>
<name>A0ABD1XUY0_9MARC</name>
<dbReference type="PANTHER" id="PTHR33136">
    <property type="entry name" value="RAPID ALKALINIZATION FACTOR-LIKE"/>
    <property type="match status" value="1"/>
</dbReference>
<dbReference type="InterPro" id="IPR008801">
    <property type="entry name" value="RALF"/>
</dbReference>
<evidence type="ECO:0000313" key="6">
    <source>
        <dbReference type="EMBL" id="KAL2612610.1"/>
    </source>
</evidence>
<evidence type="ECO:0000256" key="2">
    <source>
        <dbReference type="ARBA" id="ARBA00022702"/>
    </source>
</evidence>
<organism evidence="6 7">
    <name type="scientific">Riccia fluitans</name>
    <dbReference type="NCBI Taxonomy" id="41844"/>
    <lineage>
        <taxon>Eukaryota</taxon>
        <taxon>Viridiplantae</taxon>
        <taxon>Streptophyta</taxon>
        <taxon>Embryophyta</taxon>
        <taxon>Marchantiophyta</taxon>
        <taxon>Marchantiopsida</taxon>
        <taxon>Marchantiidae</taxon>
        <taxon>Marchantiales</taxon>
        <taxon>Ricciaceae</taxon>
        <taxon>Riccia</taxon>
    </lineage>
</organism>
<dbReference type="Proteomes" id="UP001605036">
    <property type="component" value="Unassembled WGS sequence"/>
</dbReference>
<keyword evidence="4" id="KW-1015">Disulfide bond</keyword>
<dbReference type="PANTHER" id="PTHR33136:SF6">
    <property type="entry name" value="PROTEIN RALF-LIKE 34"/>
    <property type="match status" value="1"/>
</dbReference>
<accession>A0ABD1XUY0</accession>
<proteinExistence type="inferred from homology"/>
<keyword evidence="7" id="KW-1185">Reference proteome</keyword>
<dbReference type="Pfam" id="PF05498">
    <property type="entry name" value="RALF"/>
    <property type="match status" value="1"/>
</dbReference>
<evidence type="ECO:0000256" key="1">
    <source>
        <dbReference type="ARBA" id="ARBA00009178"/>
    </source>
</evidence>
<gene>
    <name evidence="6" type="ORF">R1flu_024302</name>
</gene>
<evidence type="ECO:0000313" key="7">
    <source>
        <dbReference type="Proteomes" id="UP001605036"/>
    </source>
</evidence>
<dbReference type="EMBL" id="JBHFFA010000007">
    <property type="protein sequence ID" value="KAL2612610.1"/>
    <property type="molecule type" value="Genomic_DNA"/>
</dbReference>
<evidence type="ECO:0000256" key="5">
    <source>
        <dbReference type="SAM" id="SignalP"/>
    </source>
</evidence>
<evidence type="ECO:0000256" key="3">
    <source>
        <dbReference type="ARBA" id="ARBA00022729"/>
    </source>
</evidence>
<comment type="caution">
    <text evidence="6">The sequence shown here is derived from an EMBL/GenBank/DDBJ whole genome shotgun (WGS) entry which is preliminary data.</text>
</comment>
<dbReference type="AlphaFoldDB" id="A0ABD1XUY0"/>
<dbReference type="GO" id="GO:0005179">
    <property type="term" value="F:hormone activity"/>
    <property type="evidence" value="ECO:0007669"/>
    <property type="project" value="UniProtKB-KW"/>
</dbReference>
<reference evidence="6 7" key="1">
    <citation type="submission" date="2024-09" db="EMBL/GenBank/DDBJ databases">
        <title>Chromosome-scale assembly of Riccia fluitans.</title>
        <authorList>
            <person name="Paukszto L."/>
            <person name="Sawicki J."/>
            <person name="Karawczyk K."/>
            <person name="Piernik-Szablinska J."/>
            <person name="Szczecinska M."/>
            <person name="Mazdziarz M."/>
        </authorList>
    </citation>
    <scope>NUCLEOTIDE SEQUENCE [LARGE SCALE GENOMIC DNA]</scope>
    <source>
        <strain evidence="6">Rf_01</strain>
        <tissue evidence="6">Aerial parts of the thallus</tissue>
    </source>
</reference>